<evidence type="ECO:0000256" key="13">
    <source>
        <dbReference type="PROSITE-ProRule" id="PRU00023"/>
    </source>
</evidence>
<dbReference type="SUPFAM" id="SSF50044">
    <property type="entry name" value="SH3-domain"/>
    <property type="match status" value="1"/>
</dbReference>
<evidence type="ECO:0000256" key="1">
    <source>
        <dbReference type="ARBA" id="ARBA00004175"/>
    </source>
</evidence>
<evidence type="ECO:0000259" key="17">
    <source>
        <dbReference type="PROSITE" id="PS50002"/>
    </source>
</evidence>
<protein>
    <recommendedName>
        <fullName evidence="22">ArfGAP with SH3 domain, ANK repeat and PH domain-containing protein</fullName>
    </recommendedName>
</protein>
<sequence>MSEQQMQRDLTQIFNSSEMVIIKFVEKYMDVIQNENMLDTEREGLMKLKKALKAIHNSGNSHCDNEVYLSKVLDKLGENAEIKDNEFEIGAAFKKFAIVTKELSNLMGTLMQNMKNIVMFPLENILKGDLKGAKGDLKKPFDKAYRDYESKLTKIEKERKSQAKESGHNKTDGSSAENCEELDKERKLLQLTLCEYLIKVNEIKTKTSVELLSHLIDYYHAQTSYFQDGLKTIEHFNYYIAELSSKLQTIKQRRDEERKSLIELRTLLRSTSPCVDGQQSKDLNSITFSQGLSHSGMSTVDRRESRGGYTLHQIQGNKNYGVYKLGYLLKKSEGKMKVKVWCKRRCEVKDGFLYVHHSDESKLPTKVNLLTCQVKPVPDEKKFFDLVAFDRTYRFQAEDENECEAWVSVLLNSKENALKKEFDSAPSLIELRQSVINQVLKLPGNDKCVDCGSTKDATWLSTNFGVVLCIECSGIHRDLGVHISRVQSLTLDNIGTSQLLLARVMSNAGFNDIMEATLDPTRKLQPTSSMEERFEFIRTKYMDKKFALRSCSGDVNDLKNDLEQAILSRNIYQVLQVFVEGGNLNWILPSFTANSEASLHIIIAKEDGSSLHITDFLAQNNADLNMKNRQGNTPLHYCVLHNQSECMKILLRCGANSLLKNNEGKTPLQLAKEKELPNLIELLEHATANKKNLFENVNIDWSLPSIPMEDILTDFSDEDIIDDKPQSHQQPYQLPSSFINRSRPSSVIGSESPLTTNQDIVKPIPNKGKIISLFGNSGSIKKKAPKAPATTTPVVNRQGQYSFDEKNAESSANFNESPSATSSSSKSSPSDGKMSISRAGRLYLHSRATSDTSALIQKVTQWKDISAELEVTFKNDPSSETKAPSSIKPSPINLSSPISSSQGLNRSTTIGPPPIRLPHQGFLYGSSGNLRDLDGKMSLRNTQPSNQTPTQSNRRLSNGQSTEQLASSVDSDSAARSLPVPPPRKQRNDLTTGRIRRCQALYDCEAERDDELTFKEGEIILILSEKTDDDDWMEGVVEGDPDRKGVFPTSFVQLLPN</sequence>
<dbReference type="HOGENOM" id="CLU_006942_0_0_1"/>
<evidence type="ECO:0000256" key="4">
    <source>
        <dbReference type="ARBA" id="ARBA00022483"/>
    </source>
</evidence>
<keyword evidence="10" id="KW-0528">Neurotoxin</keyword>
<feature type="repeat" description="ANK" evidence="13">
    <location>
        <begin position="630"/>
        <end position="662"/>
    </location>
</feature>
<dbReference type="PANTHER" id="PTHR45854:SF3">
    <property type="entry name" value="ARFGAP WITH SH3 DOMAIN, ANK REPEAT AND PH DOMAIN-CONTAINING PROTEIN"/>
    <property type="match status" value="1"/>
</dbReference>
<feature type="compositionally biased region" description="Low complexity" evidence="16">
    <location>
        <begin position="884"/>
        <end position="901"/>
    </location>
</feature>
<dbReference type="GO" id="GO:0044218">
    <property type="term" value="C:other organism cell membrane"/>
    <property type="evidence" value="ECO:0007669"/>
    <property type="project" value="UniProtKB-KW"/>
</dbReference>
<keyword evidence="12" id="KW-1053">Target membrane</keyword>
<organism evidence="20 21">
    <name type="scientific">Tetranychus urticae</name>
    <name type="common">Two-spotted spider mite</name>
    <dbReference type="NCBI Taxonomy" id="32264"/>
    <lineage>
        <taxon>Eukaryota</taxon>
        <taxon>Metazoa</taxon>
        <taxon>Ecdysozoa</taxon>
        <taxon>Arthropoda</taxon>
        <taxon>Chelicerata</taxon>
        <taxon>Arachnida</taxon>
        <taxon>Acari</taxon>
        <taxon>Acariformes</taxon>
        <taxon>Trombidiformes</taxon>
        <taxon>Prostigmata</taxon>
        <taxon>Eleutherengona</taxon>
        <taxon>Raphignathae</taxon>
        <taxon>Tetranychoidea</taxon>
        <taxon>Tetranychidae</taxon>
        <taxon>Tetranychus</taxon>
    </lineage>
</organism>
<dbReference type="Gene3D" id="1.20.1270.60">
    <property type="entry name" value="Arfaptin homology (AH) domain/BAR domain"/>
    <property type="match status" value="1"/>
</dbReference>
<dbReference type="InterPro" id="IPR037278">
    <property type="entry name" value="ARFGAP/RecO"/>
</dbReference>
<reference evidence="20" key="2">
    <citation type="submission" date="2015-06" db="UniProtKB">
        <authorList>
            <consortium name="EnsemblMetazoa"/>
        </authorList>
    </citation>
    <scope>IDENTIFICATION</scope>
</reference>
<dbReference type="Gene3D" id="1.25.40.20">
    <property type="entry name" value="Ankyrin repeat-containing domain"/>
    <property type="match status" value="1"/>
</dbReference>
<evidence type="ECO:0000256" key="7">
    <source>
        <dbReference type="ARBA" id="ARBA00022723"/>
    </source>
</evidence>
<feature type="region of interest" description="Disordered" evidence="16">
    <location>
        <begin position="781"/>
        <end position="800"/>
    </location>
</feature>
<dbReference type="InterPro" id="IPR036028">
    <property type="entry name" value="SH3-like_dom_sf"/>
</dbReference>
<evidence type="ECO:0000256" key="3">
    <source>
        <dbReference type="ARBA" id="ARBA00022443"/>
    </source>
</evidence>
<reference evidence="21" key="1">
    <citation type="submission" date="2011-08" db="EMBL/GenBank/DDBJ databases">
        <authorList>
            <person name="Rombauts S."/>
        </authorList>
    </citation>
    <scope>NUCLEOTIDE SEQUENCE</scope>
    <source>
        <strain evidence="21">London</strain>
    </source>
</reference>
<evidence type="ECO:0000256" key="5">
    <source>
        <dbReference type="ARBA" id="ARBA00022490"/>
    </source>
</evidence>
<dbReference type="InterPro" id="IPR036770">
    <property type="entry name" value="Ankyrin_rpt-contain_sf"/>
</dbReference>
<dbReference type="eggNOG" id="KOG0521">
    <property type="taxonomic scope" value="Eukaryota"/>
</dbReference>
<dbReference type="PROSITE" id="PS50297">
    <property type="entry name" value="ANK_REP_REGION"/>
    <property type="match status" value="1"/>
</dbReference>
<dbReference type="STRING" id="32264.T1KWX7"/>
<dbReference type="AlphaFoldDB" id="T1KWX7"/>
<evidence type="ECO:0000256" key="6">
    <source>
        <dbReference type="ARBA" id="ARBA00022537"/>
    </source>
</evidence>
<evidence type="ECO:0000256" key="11">
    <source>
        <dbReference type="ARBA" id="ARBA00023043"/>
    </source>
</evidence>
<feature type="compositionally biased region" description="Polar residues" evidence="16">
    <location>
        <begin position="727"/>
        <end position="759"/>
    </location>
</feature>
<dbReference type="InterPro" id="IPR001849">
    <property type="entry name" value="PH_domain"/>
</dbReference>
<feature type="domain" description="PH" evidence="18">
    <location>
        <begin position="321"/>
        <end position="415"/>
    </location>
</feature>
<dbReference type="SMART" id="SM00233">
    <property type="entry name" value="PH"/>
    <property type="match status" value="1"/>
</dbReference>
<dbReference type="InterPro" id="IPR038508">
    <property type="entry name" value="ArfGAP_dom_sf"/>
</dbReference>
<dbReference type="InterPro" id="IPR001164">
    <property type="entry name" value="ArfGAP_dom"/>
</dbReference>
<dbReference type="PROSITE" id="PS50115">
    <property type="entry name" value="ARFGAP"/>
    <property type="match status" value="1"/>
</dbReference>
<dbReference type="InterPro" id="IPR037844">
    <property type="entry name" value="PH_ASAP"/>
</dbReference>
<keyword evidence="9" id="KW-0862">Zinc</keyword>
<dbReference type="InterPro" id="IPR002110">
    <property type="entry name" value="Ankyrin_rpt"/>
</dbReference>
<feature type="compositionally biased region" description="Low complexity" evidence="16">
    <location>
        <begin position="966"/>
        <end position="977"/>
    </location>
</feature>
<keyword evidence="3 14" id="KW-0728">SH3 domain</keyword>
<feature type="region of interest" description="Disordered" evidence="16">
    <location>
        <begin position="875"/>
        <end position="992"/>
    </location>
</feature>
<dbReference type="CDD" id="cd13251">
    <property type="entry name" value="PH_ASAP"/>
    <property type="match status" value="1"/>
</dbReference>
<dbReference type="PRINTS" id="PR00452">
    <property type="entry name" value="SH3DOMAIN"/>
</dbReference>
<dbReference type="SMART" id="SM00105">
    <property type="entry name" value="ArfGap"/>
    <property type="match status" value="1"/>
</dbReference>
<evidence type="ECO:0000256" key="8">
    <source>
        <dbReference type="ARBA" id="ARBA00022737"/>
    </source>
</evidence>
<keyword evidence="6" id="KW-1052">Target cell membrane</keyword>
<dbReference type="Pfam" id="PF01412">
    <property type="entry name" value="ArfGap"/>
    <property type="match status" value="1"/>
</dbReference>
<dbReference type="InterPro" id="IPR001452">
    <property type="entry name" value="SH3_domain"/>
</dbReference>
<evidence type="ECO:0000256" key="12">
    <source>
        <dbReference type="ARBA" id="ARBA00023298"/>
    </source>
</evidence>
<evidence type="ECO:0000256" key="15">
    <source>
        <dbReference type="PROSITE-ProRule" id="PRU00288"/>
    </source>
</evidence>
<evidence type="ECO:0000259" key="18">
    <source>
        <dbReference type="PROSITE" id="PS50003"/>
    </source>
</evidence>
<dbReference type="PRINTS" id="PR00405">
    <property type="entry name" value="REVINTRACTNG"/>
</dbReference>
<dbReference type="PANTHER" id="PTHR45854">
    <property type="entry name" value="ASAP FAMILY MEMBER"/>
    <property type="match status" value="1"/>
</dbReference>
<dbReference type="SUPFAM" id="SSF57863">
    <property type="entry name" value="ArfGap/RecO-like zinc finger"/>
    <property type="match status" value="1"/>
</dbReference>
<dbReference type="EnsemblMetazoa" id="tetur25g00390.1">
    <property type="protein sequence ID" value="tetur25g00390.1"/>
    <property type="gene ID" value="tetur25g00390"/>
</dbReference>
<dbReference type="CDD" id="cd08834">
    <property type="entry name" value="ArfGap_ASAP"/>
    <property type="match status" value="1"/>
</dbReference>
<feature type="compositionally biased region" description="Basic and acidic residues" evidence="16">
    <location>
        <begin position="156"/>
        <end position="171"/>
    </location>
</feature>
<dbReference type="PROSITE" id="PS50002">
    <property type="entry name" value="SH3"/>
    <property type="match status" value="1"/>
</dbReference>
<feature type="domain" description="SH3" evidence="17">
    <location>
        <begin position="993"/>
        <end position="1057"/>
    </location>
</feature>
<keyword evidence="7" id="KW-0479">Metal-binding</keyword>
<evidence type="ECO:0000256" key="16">
    <source>
        <dbReference type="SAM" id="MobiDB-lite"/>
    </source>
</evidence>
<dbReference type="eggNOG" id="KOG4348">
    <property type="taxonomic scope" value="Eukaryota"/>
</dbReference>
<dbReference type="SMART" id="SM00326">
    <property type="entry name" value="SH3"/>
    <property type="match status" value="1"/>
</dbReference>
<feature type="compositionally biased region" description="Low complexity" evidence="16">
    <location>
        <begin position="817"/>
        <end position="834"/>
    </location>
</feature>
<feature type="region of interest" description="Disordered" evidence="16">
    <location>
        <begin position="156"/>
        <end position="178"/>
    </location>
</feature>
<keyword evidence="10" id="KW-0800">Toxin</keyword>
<dbReference type="FunFam" id="2.30.29.30:FF:000322">
    <property type="entry name" value="Uncharacterized protein, isoform B"/>
    <property type="match status" value="1"/>
</dbReference>
<dbReference type="GO" id="GO:0008270">
    <property type="term" value="F:zinc ion binding"/>
    <property type="evidence" value="ECO:0007669"/>
    <property type="project" value="UniProtKB-KW"/>
</dbReference>
<dbReference type="GO" id="GO:0005096">
    <property type="term" value="F:GTPase activator activity"/>
    <property type="evidence" value="ECO:0007669"/>
    <property type="project" value="InterPro"/>
</dbReference>
<dbReference type="InterPro" id="IPR004148">
    <property type="entry name" value="BAR_dom"/>
</dbReference>
<dbReference type="PROSITE" id="PS50088">
    <property type="entry name" value="ANK_REPEAT"/>
    <property type="match status" value="1"/>
</dbReference>
<dbReference type="InterPro" id="IPR027267">
    <property type="entry name" value="AH/BAR_dom_sf"/>
</dbReference>
<keyword evidence="12" id="KW-0472">Membrane</keyword>
<feature type="domain" description="Arf-GAP" evidence="19">
    <location>
        <begin position="433"/>
        <end position="562"/>
    </location>
</feature>
<dbReference type="Gene3D" id="2.30.30.40">
    <property type="entry name" value="SH3 Domains"/>
    <property type="match status" value="1"/>
</dbReference>
<evidence type="ECO:0000313" key="20">
    <source>
        <dbReference type="EnsemblMetazoa" id="tetur25g00390.1"/>
    </source>
</evidence>
<keyword evidence="21" id="KW-1185">Reference proteome</keyword>
<dbReference type="SUPFAM" id="SSF50729">
    <property type="entry name" value="PH domain-like"/>
    <property type="match status" value="1"/>
</dbReference>
<dbReference type="CDD" id="cd07604">
    <property type="entry name" value="BAR_ASAPs"/>
    <property type="match status" value="1"/>
</dbReference>
<evidence type="ECO:0008006" key="22">
    <source>
        <dbReference type="Google" id="ProtNLM"/>
    </source>
</evidence>
<comment type="subcellular location">
    <subcellularLocation>
        <location evidence="2">Cytoplasm</location>
    </subcellularLocation>
    <subcellularLocation>
        <location evidence="1">Target cell membrane</location>
    </subcellularLocation>
</comment>
<dbReference type="GO" id="GO:0005737">
    <property type="term" value="C:cytoplasm"/>
    <property type="evidence" value="ECO:0007669"/>
    <property type="project" value="UniProtKB-SubCell"/>
</dbReference>
<evidence type="ECO:0000259" key="19">
    <source>
        <dbReference type="PROSITE" id="PS50115"/>
    </source>
</evidence>
<dbReference type="InterPro" id="IPR043593">
    <property type="entry name" value="ASAP"/>
</dbReference>
<keyword evidence="5" id="KW-0963">Cytoplasm</keyword>
<feature type="region of interest" description="Disordered" evidence="16">
    <location>
        <begin position="806"/>
        <end position="834"/>
    </location>
</feature>
<feature type="region of interest" description="Disordered" evidence="16">
    <location>
        <begin position="721"/>
        <end position="762"/>
    </location>
</feature>
<dbReference type="SMART" id="SM00248">
    <property type="entry name" value="ANK"/>
    <property type="match status" value="3"/>
</dbReference>
<keyword evidence="11 13" id="KW-0040">ANK repeat</keyword>
<dbReference type="Gene3D" id="1.25.40.950">
    <property type="match status" value="1"/>
</dbReference>
<dbReference type="SUPFAM" id="SSF48403">
    <property type="entry name" value="Ankyrin repeat"/>
    <property type="match status" value="1"/>
</dbReference>
<dbReference type="Pfam" id="PF12796">
    <property type="entry name" value="Ank_2"/>
    <property type="match status" value="1"/>
</dbReference>
<keyword evidence="10" id="KW-0638">Presynaptic neurotoxin</keyword>
<dbReference type="Pfam" id="PF00018">
    <property type="entry name" value="SH3_1"/>
    <property type="match status" value="1"/>
</dbReference>
<name>T1KWX7_TETUR</name>
<evidence type="ECO:0000256" key="14">
    <source>
        <dbReference type="PROSITE-ProRule" id="PRU00192"/>
    </source>
</evidence>
<dbReference type="Gene3D" id="2.30.29.30">
    <property type="entry name" value="Pleckstrin-homology domain (PH domain)/Phosphotyrosine-binding domain (PTB)"/>
    <property type="match status" value="1"/>
</dbReference>
<proteinExistence type="predicted"/>
<keyword evidence="8" id="KW-0677">Repeat</keyword>
<dbReference type="EMBL" id="CAEY01000675">
    <property type="status" value="NOT_ANNOTATED_CDS"/>
    <property type="molecule type" value="Genomic_DNA"/>
</dbReference>
<dbReference type="SUPFAM" id="SSF103657">
    <property type="entry name" value="BAR/IMD domain-like"/>
    <property type="match status" value="1"/>
</dbReference>
<feature type="compositionally biased region" description="Polar residues" evidence="16">
    <location>
        <begin position="939"/>
        <end position="965"/>
    </location>
</feature>
<evidence type="ECO:0000256" key="9">
    <source>
        <dbReference type="ARBA" id="ARBA00022833"/>
    </source>
</evidence>
<dbReference type="Proteomes" id="UP000015104">
    <property type="component" value="Unassembled WGS sequence"/>
</dbReference>
<dbReference type="InterPro" id="IPR011993">
    <property type="entry name" value="PH-like_dom_sf"/>
</dbReference>
<evidence type="ECO:0000256" key="10">
    <source>
        <dbReference type="ARBA" id="ARBA00023028"/>
    </source>
</evidence>
<dbReference type="Pfam" id="PF00169">
    <property type="entry name" value="PH"/>
    <property type="match status" value="1"/>
</dbReference>
<evidence type="ECO:0000256" key="2">
    <source>
        <dbReference type="ARBA" id="ARBA00004496"/>
    </source>
</evidence>
<accession>T1KWX7</accession>
<dbReference type="PROSITE" id="PS50003">
    <property type="entry name" value="PH_DOMAIN"/>
    <property type="match status" value="1"/>
</dbReference>
<dbReference type="Gene3D" id="1.10.220.150">
    <property type="entry name" value="Arf GTPase activating protein"/>
    <property type="match status" value="1"/>
</dbReference>
<evidence type="ECO:0000313" key="21">
    <source>
        <dbReference type="Proteomes" id="UP000015104"/>
    </source>
</evidence>
<dbReference type="GO" id="GO:0044231">
    <property type="term" value="C:host cell presynaptic membrane"/>
    <property type="evidence" value="ECO:0007669"/>
    <property type="project" value="UniProtKB-KW"/>
</dbReference>
<keyword evidence="15" id="KW-0863">Zinc-finger</keyword>
<dbReference type="GO" id="GO:0006887">
    <property type="term" value="P:exocytosis"/>
    <property type="evidence" value="ECO:0007669"/>
    <property type="project" value="UniProtKB-KW"/>
</dbReference>
<dbReference type="Pfam" id="PF16746">
    <property type="entry name" value="BAR_3"/>
    <property type="match status" value="1"/>
</dbReference>
<keyword evidence="4" id="KW-0268">Exocytosis</keyword>